<evidence type="ECO:0000256" key="1">
    <source>
        <dbReference type="SAM" id="MobiDB-lite"/>
    </source>
</evidence>
<feature type="signal peptide" evidence="2">
    <location>
        <begin position="1"/>
        <end position="18"/>
    </location>
</feature>
<reference evidence="3 4" key="1">
    <citation type="submission" date="2023-07" db="EMBL/GenBank/DDBJ databases">
        <title>Genomic Encyclopedia of Type Strains, Phase IV (KMG-IV): sequencing the most valuable type-strain genomes for metagenomic binning, comparative biology and taxonomic classification.</title>
        <authorList>
            <person name="Goeker M."/>
        </authorList>
    </citation>
    <scope>NUCLEOTIDE SEQUENCE [LARGE SCALE GENOMIC DNA]</scope>
    <source>
        <strain evidence="3 4">DSM 19154</strain>
    </source>
</reference>
<organism evidence="3 4">
    <name type="scientific">Alkalicoccobacillus murimartini</name>
    <dbReference type="NCBI Taxonomy" id="171685"/>
    <lineage>
        <taxon>Bacteria</taxon>
        <taxon>Bacillati</taxon>
        <taxon>Bacillota</taxon>
        <taxon>Bacilli</taxon>
        <taxon>Bacillales</taxon>
        <taxon>Bacillaceae</taxon>
        <taxon>Alkalicoccobacillus</taxon>
    </lineage>
</organism>
<name>A0ABT9YFD5_9BACI</name>
<comment type="caution">
    <text evidence="3">The sequence shown here is derived from an EMBL/GenBank/DDBJ whole genome shotgun (WGS) entry which is preliminary data.</text>
</comment>
<accession>A0ABT9YFD5</accession>
<feature type="compositionally biased region" description="Acidic residues" evidence="1">
    <location>
        <begin position="38"/>
        <end position="73"/>
    </location>
</feature>
<keyword evidence="4" id="KW-1185">Reference proteome</keyword>
<evidence type="ECO:0000313" key="3">
    <source>
        <dbReference type="EMBL" id="MDQ0206554.1"/>
    </source>
</evidence>
<sequence length="177" mass="19690">MKKLLVALGLSTFLALSACNTDNLEGSNTDDSIGAQDDVSEEVVDASDTDSSSEDLEETTDVEESDSSVDEDEKAQPSDDDRYELYDSYQNEMDSVYYSLEELKAVLYVGMNYVTYLDETTGEFPILETFTDENTGDILDVFIANDGFLGVLNTPEEGIKNLISFHDMHEAADYFEE</sequence>
<feature type="region of interest" description="Disordered" evidence="1">
    <location>
        <begin position="24"/>
        <end position="82"/>
    </location>
</feature>
<feature type="chain" id="PRO_5046549492" evidence="2">
    <location>
        <begin position="19"/>
        <end position="177"/>
    </location>
</feature>
<proteinExistence type="predicted"/>
<dbReference type="RefSeq" id="WP_306981169.1">
    <property type="nucleotide sequence ID" value="NZ_JAUSUA010000002.1"/>
</dbReference>
<dbReference type="Proteomes" id="UP001225034">
    <property type="component" value="Unassembled WGS sequence"/>
</dbReference>
<evidence type="ECO:0000313" key="4">
    <source>
        <dbReference type="Proteomes" id="UP001225034"/>
    </source>
</evidence>
<keyword evidence="2" id="KW-0732">Signal</keyword>
<dbReference type="EMBL" id="JAUSUA010000002">
    <property type="protein sequence ID" value="MDQ0206554.1"/>
    <property type="molecule type" value="Genomic_DNA"/>
</dbReference>
<gene>
    <name evidence="3" type="ORF">J2S05_001353</name>
</gene>
<evidence type="ECO:0000256" key="2">
    <source>
        <dbReference type="SAM" id="SignalP"/>
    </source>
</evidence>
<dbReference type="PROSITE" id="PS51257">
    <property type="entry name" value="PROKAR_LIPOPROTEIN"/>
    <property type="match status" value="1"/>
</dbReference>
<protein>
    <submittedName>
        <fullName evidence="3">Cobalamin biosynthesis protein CobT</fullName>
    </submittedName>
</protein>